<feature type="site" description="Important for substrate recognition" evidence="7">
    <location>
        <position position="286"/>
    </location>
</feature>
<reference evidence="9 10" key="1">
    <citation type="submission" date="2019-03" db="EMBL/GenBank/DDBJ databases">
        <title>Genomic Encyclopedia of Type Strains, Phase IV (KMG-IV): sequencing the most valuable type-strain genomes for metagenomic binning, comparative biology and taxonomic classification.</title>
        <authorList>
            <person name="Goeker M."/>
        </authorList>
    </citation>
    <scope>NUCLEOTIDE SEQUENCE [LARGE SCALE GENOMIC DNA]</scope>
    <source>
        <strain evidence="9 10">DSM 21100</strain>
    </source>
</reference>
<dbReference type="InterPro" id="IPR016840">
    <property type="entry name" value="Glyco_hydro_43_endo_a_Ara-ase"/>
</dbReference>
<evidence type="ECO:0000256" key="1">
    <source>
        <dbReference type="ARBA" id="ARBA00004834"/>
    </source>
</evidence>
<dbReference type="RefSeq" id="WP_132128592.1">
    <property type="nucleotide sequence ID" value="NZ_SMAD01000003.1"/>
</dbReference>
<feature type="site" description="Important for catalytic activity, responsible for pKa modulation of the active site Glu and correct orientation of both the proton donor and substrate" evidence="7">
    <location>
        <position position="171"/>
    </location>
</feature>
<keyword evidence="10" id="KW-1185">Reference proteome</keyword>
<name>A0A4R3KVJ7_9SPHI</name>
<comment type="similarity">
    <text evidence="2 5">Belongs to the glycosyl hydrolase 43 family.</text>
</comment>
<evidence type="ECO:0000256" key="7">
    <source>
        <dbReference type="PIRSR" id="PIRSR026534-3"/>
    </source>
</evidence>
<dbReference type="InterPro" id="IPR006710">
    <property type="entry name" value="Glyco_hydro_43"/>
</dbReference>
<keyword evidence="4 5" id="KW-0326">Glycosidase</keyword>
<dbReference type="GO" id="GO:0046558">
    <property type="term" value="F:arabinan endo-1,5-alpha-L-arabinosidase activity"/>
    <property type="evidence" value="ECO:0007669"/>
    <property type="project" value="InterPro"/>
</dbReference>
<evidence type="ECO:0000256" key="5">
    <source>
        <dbReference type="PIRNR" id="PIRNR026534"/>
    </source>
</evidence>
<dbReference type="Proteomes" id="UP000295807">
    <property type="component" value="Unassembled WGS sequence"/>
</dbReference>
<dbReference type="OrthoDB" id="9801455at2"/>
<evidence type="ECO:0000256" key="2">
    <source>
        <dbReference type="ARBA" id="ARBA00009865"/>
    </source>
</evidence>
<protein>
    <submittedName>
        <fullName evidence="9">Arabinan endo-1,5-alpha-L-arabinosidase</fullName>
    </submittedName>
</protein>
<comment type="caution">
    <text evidence="9">The sequence shown here is derived from an EMBL/GenBank/DDBJ whole genome shotgun (WGS) entry which is preliminary data.</text>
</comment>
<organism evidence="9 10">
    <name type="scientific">Anseongella ginsenosidimutans</name>
    <dbReference type="NCBI Taxonomy" id="496056"/>
    <lineage>
        <taxon>Bacteria</taxon>
        <taxon>Pseudomonadati</taxon>
        <taxon>Bacteroidota</taxon>
        <taxon>Sphingobacteriia</taxon>
        <taxon>Sphingobacteriales</taxon>
        <taxon>Sphingobacteriaceae</taxon>
        <taxon>Anseongella</taxon>
    </lineage>
</organism>
<sequence>MTTIFHLPGLLIVLAACSLSGGKQGGAEQADTSQTQPETAPRGFMNPVFNKDFPDPNLIKAPDGYFYAYSTQANWGEGLLVMPILRSKDLVNWEKVGAALEKKPDWKEKGGIWAPDAVYYKGLYRLYYSFSTWGDPNPGIGLAVSEQPQGPFRDLGKLFYSKDVGVDNSIDAFFIEDEGKPYLFWGSFHGIYGIELSEDGTKIKGEKFRIAGDAYEGTYILKKGGHYYFFGSTGTCCEGASSTYRVKVARAASLKGPYVDREGNALLENGGTLILEGNEAFAGPGHNGDIFTDDRGQDWMLYHAYDRKDPGKGRVMLLDKINWKDGWPAMAGKQPMLEEQEVPAFN</sequence>
<dbReference type="SUPFAM" id="SSF75005">
    <property type="entry name" value="Arabinanase/levansucrase/invertase"/>
    <property type="match status" value="1"/>
</dbReference>
<dbReference type="Gene3D" id="2.115.10.20">
    <property type="entry name" value="Glycosyl hydrolase domain, family 43"/>
    <property type="match status" value="1"/>
</dbReference>
<feature type="active site" description="Proton acceptor" evidence="6">
    <location>
        <position position="55"/>
    </location>
</feature>
<dbReference type="InterPro" id="IPR050727">
    <property type="entry name" value="GH43_arabinanases"/>
</dbReference>
<evidence type="ECO:0000256" key="6">
    <source>
        <dbReference type="PIRSR" id="PIRSR026534-1"/>
    </source>
</evidence>
<evidence type="ECO:0000313" key="10">
    <source>
        <dbReference type="Proteomes" id="UP000295807"/>
    </source>
</evidence>
<dbReference type="InterPro" id="IPR023296">
    <property type="entry name" value="Glyco_hydro_beta-prop_sf"/>
</dbReference>
<comment type="pathway">
    <text evidence="1 5">Glycan metabolism; L-arabinan degradation.</text>
</comment>
<dbReference type="Pfam" id="PF04616">
    <property type="entry name" value="Glyco_hydro_43"/>
    <property type="match status" value="1"/>
</dbReference>
<evidence type="ECO:0000256" key="8">
    <source>
        <dbReference type="SAM" id="MobiDB-lite"/>
    </source>
</evidence>
<feature type="active site" description="Proton donor" evidence="6">
    <location>
        <position position="216"/>
    </location>
</feature>
<evidence type="ECO:0000256" key="3">
    <source>
        <dbReference type="ARBA" id="ARBA00022801"/>
    </source>
</evidence>
<dbReference type="PANTHER" id="PTHR43301">
    <property type="entry name" value="ARABINAN ENDO-1,5-ALPHA-L-ARABINOSIDASE"/>
    <property type="match status" value="1"/>
</dbReference>
<evidence type="ECO:0000313" key="9">
    <source>
        <dbReference type="EMBL" id="TCS88379.1"/>
    </source>
</evidence>
<dbReference type="PANTHER" id="PTHR43301:SF3">
    <property type="entry name" value="ARABINAN ENDO-1,5-ALPHA-L-ARABINOSIDASE A-RELATED"/>
    <property type="match status" value="1"/>
</dbReference>
<accession>A0A4R3KVJ7</accession>
<dbReference type="UniPathway" id="UPA00667"/>
<dbReference type="EMBL" id="SMAD01000003">
    <property type="protein sequence ID" value="TCS88379.1"/>
    <property type="molecule type" value="Genomic_DNA"/>
</dbReference>
<evidence type="ECO:0000256" key="4">
    <source>
        <dbReference type="ARBA" id="ARBA00023295"/>
    </source>
</evidence>
<dbReference type="CDD" id="cd18616">
    <property type="entry name" value="GH43_ABN-like"/>
    <property type="match status" value="1"/>
</dbReference>
<dbReference type="AlphaFoldDB" id="A0A4R3KVJ7"/>
<feature type="region of interest" description="Disordered" evidence="8">
    <location>
        <begin position="24"/>
        <end position="46"/>
    </location>
</feature>
<keyword evidence="3 5" id="KW-0378">Hydrolase</keyword>
<proteinExistence type="inferred from homology"/>
<dbReference type="GO" id="GO:0031222">
    <property type="term" value="P:arabinan catabolic process"/>
    <property type="evidence" value="ECO:0007669"/>
    <property type="project" value="UniProtKB-UniPathway"/>
</dbReference>
<gene>
    <name evidence="9" type="ORF">EDD80_103243</name>
</gene>
<dbReference type="PIRSF" id="PIRSF026534">
    <property type="entry name" value="Endo_alpha-L-arabinosidase"/>
    <property type="match status" value="1"/>
</dbReference>